<dbReference type="GO" id="GO:0110155">
    <property type="term" value="P:NAD-cap decapping"/>
    <property type="evidence" value="ECO:0007669"/>
    <property type="project" value="TreeGrafter"/>
</dbReference>
<dbReference type="GO" id="GO:0000956">
    <property type="term" value="P:nuclear-transcribed mRNA catabolic process"/>
    <property type="evidence" value="ECO:0007669"/>
    <property type="project" value="TreeGrafter"/>
</dbReference>
<dbReference type="GO" id="GO:0003723">
    <property type="term" value="F:RNA binding"/>
    <property type="evidence" value="ECO:0007669"/>
    <property type="project" value="UniProtKB-KW"/>
</dbReference>
<dbReference type="GO" id="GO:0005634">
    <property type="term" value="C:nucleus"/>
    <property type="evidence" value="ECO:0007669"/>
    <property type="project" value="UniProtKB-SubCell"/>
</dbReference>
<comment type="function">
    <text evidence="7">Decapping enzyme for NAD-capped RNAs: specifically hydrolyzes the nicotinamide adenine dinucleotide (NAD) cap from a subset of RNAs by removing the entire NAD moiety from the 5'-end of an NAD-capped RNA.</text>
</comment>
<dbReference type="PANTHER" id="PTHR12395">
    <property type="entry name" value="DOM-3 RELATED"/>
    <property type="match status" value="1"/>
</dbReference>
<keyword evidence="3 7" id="KW-0540">Nuclease</keyword>
<dbReference type="GeneID" id="37010537"/>
<dbReference type="GO" id="GO:0046872">
    <property type="term" value="F:metal ion binding"/>
    <property type="evidence" value="ECO:0007669"/>
    <property type="project" value="UniProtKB-KW"/>
</dbReference>
<evidence type="ECO:0000313" key="9">
    <source>
        <dbReference type="EMBL" id="PVH22633.1"/>
    </source>
</evidence>
<keyword evidence="10" id="KW-1185">Reference proteome</keyword>
<dbReference type="GO" id="GO:0005829">
    <property type="term" value="C:cytosol"/>
    <property type="evidence" value="ECO:0007669"/>
    <property type="project" value="TreeGrafter"/>
</dbReference>
<gene>
    <name evidence="9" type="ORF">CXQ85_005207</name>
</gene>
<evidence type="ECO:0000256" key="6">
    <source>
        <dbReference type="ARBA" id="ARBA00048124"/>
    </source>
</evidence>
<comment type="caution">
    <text evidence="9">The sequence shown here is derived from an EMBL/GenBank/DDBJ whole genome shotgun (WGS) entry which is preliminary data.</text>
</comment>
<dbReference type="RefSeq" id="XP_025343573.1">
    <property type="nucleotide sequence ID" value="XM_025488806.1"/>
</dbReference>
<reference evidence="9 10" key="1">
    <citation type="submission" date="2017-12" db="EMBL/GenBank/DDBJ databases">
        <title>Genome Sequence of a Multidrug-Resistant Candida haemulonii Isolate from a Patient with Chronic Leg Ulcers in Israel.</title>
        <authorList>
            <person name="Chow N.A."/>
            <person name="Gade L."/>
            <person name="Batra D."/>
            <person name="Rowe L.A."/>
            <person name="Ben-Ami R."/>
            <person name="Loparev V.N."/>
            <person name="Litvintseva A.P."/>
        </authorList>
    </citation>
    <scope>NUCLEOTIDE SEQUENCE [LARGE SCALE GENOMIC DNA]</scope>
    <source>
        <strain evidence="9 10">B11899</strain>
    </source>
</reference>
<comment type="catalytic activity">
    <reaction evidence="5">
        <text>a 5'-end triphospho-ribonucleoside in mRNA + H2O = a 5'-end phospho-ribonucleoside in mRNA + diphosphate + H(+)</text>
        <dbReference type="Rhea" id="RHEA:78683"/>
        <dbReference type="Rhea" id="RHEA-COMP:15692"/>
        <dbReference type="Rhea" id="RHEA-COMP:17164"/>
        <dbReference type="ChEBI" id="CHEBI:15377"/>
        <dbReference type="ChEBI" id="CHEBI:15378"/>
        <dbReference type="ChEBI" id="CHEBI:33019"/>
        <dbReference type="ChEBI" id="CHEBI:138282"/>
        <dbReference type="ChEBI" id="CHEBI:167618"/>
    </reaction>
    <physiologicalReaction direction="left-to-right" evidence="5">
        <dbReference type="Rhea" id="RHEA:78684"/>
    </physiologicalReaction>
</comment>
<dbReference type="InterPro" id="IPR039039">
    <property type="entry name" value="RAI1-like_fam"/>
</dbReference>
<evidence type="ECO:0000256" key="3">
    <source>
        <dbReference type="ARBA" id="ARBA00022722"/>
    </source>
</evidence>
<dbReference type="Pfam" id="PF08652">
    <property type="entry name" value="RAI1"/>
    <property type="match status" value="1"/>
</dbReference>
<dbReference type="InterPro" id="IPR013961">
    <property type="entry name" value="RAI1"/>
</dbReference>
<dbReference type="AlphaFoldDB" id="A0A2V1AZ56"/>
<evidence type="ECO:0000313" key="10">
    <source>
        <dbReference type="Proteomes" id="UP000244309"/>
    </source>
</evidence>
<dbReference type="GO" id="GO:0000166">
    <property type="term" value="F:nucleotide binding"/>
    <property type="evidence" value="ECO:0007669"/>
    <property type="project" value="UniProtKB-KW"/>
</dbReference>
<dbReference type="GO" id="GO:0034353">
    <property type="term" value="F:mRNA 5'-diphosphatase activity"/>
    <property type="evidence" value="ECO:0007669"/>
    <property type="project" value="TreeGrafter"/>
</dbReference>
<dbReference type="EMBL" id="PKFO01000008">
    <property type="protein sequence ID" value="PVH22633.1"/>
    <property type="molecule type" value="Genomic_DNA"/>
</dbReference>
<dbReference type="STRING" id="45357.A0A2V1AZ56"/>
<evidence type="ECO:0000259" key="8">
    <source>
        <dbReference type="Pfam" id="PF08652"/>
    </source>
</evidence>
<comment type="catalytic activity">
    <reaction evidence="6">
        <text>a 5'-end NAD(+)-phospho-ribonucleoside in mRNA + H2O = a 5'-end phospho-ribonucleoside in mRNA + NAD(+) + H(+)</text>
        <dbReference type="Rhea" id="RHEA:60880"/>
        <dbReference type="Rhea" id="RHEA-COMP:15692"/>
        <dbReference type="Rhea" id="RHEA-COMP:15698"/>
        <dbReference type="ChEBI" id="CHEBI:15377"/>
        <dbReference type="ChEBI" id="CHEBI:15378"/>
        <dbReference type="ChEBI" id="CHEBI:57540"/>
        <dbReference type="ChEBI" id="CHEBI:138282"/>
        <dbReference type="ChEBI" id="CHEBI:144029"/>
    </reaction>
    <physiologicalReaction direction="left-to-right" evidence="6">
        <dbReference type="Rhea" id="RHEA:60881"/>
    </physiologicalReaction>
</comment>
<keyword evidence="7" id="KW-0694">RNA-binding</keyword>
<evidence type="ECO:0000256" key="4">
    <source>
        <dbReference type="ARBA" id="ARBA00044676"/>
    </source>
</evidence>
<feature type="domain" description="RAI1-like" evidence="8">
    <location>
        <begin position="18"/>
        <end position="387"/>
    </location>
</feature>
<dbReference type="VEuPathDB" id="FungiDB:CXQ85_005207"/>
<name>A0A2V1AZ56_9ASCO</name>
<keyword evidence="7" id="KW-0378">Hydrolase</keyword>
<evidence type="ECO:0000256" key="5">
    <source>
        <dbReference type="ARBA" id="ARBA00044692"/>
    </source>
</evidence>
<comment type="subcellular location">
    <subcellularLocation>
        <location evidence="7">Nucleus</location>
    </subcellularLocation>
</comment>
<comment type="catalytic activity">
    <reaction evidence="4">
        <text>a 5'-end (N(7)-methyl 5'-triphosphoguanosine)-ribonucleoside-ribonucleotide in mRNA + H2O = a (N(7)-methyl 5'-triphosphoguanosine)-nucleoside + a 5'-end phospho-ribonucleoside in mRNA + H(+)</text>
        <dbReference type="Rhea" id="RHEA:66928"/>
        <dbReference type="Rhea" id="RHEA-COMP:15692"/>
        <dbReference type="Rhea" id="RHEA-COMP:17313"/>
        <dbReference type="ChEBI" id="CHEBI:15377"/>
        <dbReference type="ChEBI" id="CHEBI:15378"/>
        <dbReference type="ChEBI" id="CHEBI:138282"/>
        <dbReference type="ChEBI" id="CHEBI:172876"/>
        <dbReference type="ChEBI" id="CHEBI:172877"/>
    </reaction>
    <physiologicalReaction direction="left-to-right" evidence="4">
        <dbReference type="Rhea" id="RHEA:66929"/>
    </physiologicalReaction>
</comment>
<evidence type="ECO:0000256" key="2">
    <source>
        <dbReference type="ARBA" id="ARBA00006562"/>
    </source>
</evidence>
<keyword evidence="7" id="KW-0539">Nucleus</keyword>
<dbReference type="Proteomes" id="UP000244309">
    <property type="component" value="Unassembled WGS sequence"/>
</dbReference>
<keyword evidence="7" id="KW-0547">Nucleotide-binding</keyword>
<dbReference type="GO" id="GO:0004518">
    <property type="term" value="F:nuclease activity"/>
    <property type="evidence" value="ECO:0007669"/>
    <property type="project" value="UniProtKB-KW"/>
</dbReference>
<organism evidence="9 10">
    <name type="scientific">Candidozyma haemuli</name>
    <dbReference type="NCBI Taxonomy" id="45357"/>
    <lineage>
        <taxon>Eukaryota</taxon>
        <taxon>Fungi</taxon>
        <taxon>Dikarya</taxon>
        <taxon>Ascomycota</taxon>
        <taxon>Saccharomycotina</taxon>
        <taxon>Pichiomycetes</taxon>
        <taxon>Metschnikowiaceae</taxon>
        <taxon>Candidozyma</taxon>
    </lineage>
</organism>
<proteinExistence type="inferred from homology"/>
<evidence type="ECO:0000256" key="1">
    <source>
        <dbReference type="ARBA" id="ARBA00001968"/>
    </source>
</evidence>
<evidence type="ECO:0000256" key="7">
    <source>
        <dbReference type="RuleBase" id="RU367113"/>
    </source>
</evidence>
<protein>
    <recommendedName>
        <fullName evidence="7">Decapping nuclease</fullName>
        <ecNumber evidence="7">3.6.1.-</ecNumber>
    </recommendedName>
</protein>
<comment type="similarity">
    <text evidence="2 7">Belongs to the DXO/Dom3Z family.</text>
</comment>
<comment type="cofactor">
    <cofactor evidence="1 7">
        <name>a divalent metal cation</name>
        <dbReference type="ChEBI" id="CHEBI:60240"/>
    </cofactor>
</comment>
<dbReference type="EC" id="3.6.1.-" evidence="7"/>
<dbReference type="OrthoDB" id="5853397at2759"/>
<dbReference type="PANTHER" id="PTHR12395:SF9">
    <property type="entry name" value="DECAPPING AND EXORIBONUCLEASE PROTEIN"/>
    <property type="match status" value="1"/>
</dbReference>
<sequence length="395" mass="45821">MIKTFKLDSRAETSSLKLPKELFSYSRDIDGEWQTDDAKAKEEALPYYYFPDSYVDRNFNLGDGINKFKKIPEAENVAAFPPLLQAIKQHEQQTGKKTKVDIITYRGIMTKLLTLPYDTKSPMQLYVIGYDGQLFIKSDTDLEIKQREEETERLRQSDPEKLKYNETCEYSGYKFEALTTLPKPWAQCTRGTIEKRGKKAVNNYEQYISVVRSGIGKVKTLLAGEVDCVWDYLPNEEEGSKNETVKHYVELKTSALVDSPHKAVNFERKLFKTWAQCFLLGIPKIIYGFRDQKHILKNVEVYSTEEIPLLIKNSEYPRGTVQRFHCVDALKWYGAVLEWLTQSIDANDESKAYKIIYDSGSRTFSLNECMGDENKRLRNGEILTDDFKAWRESLR</sequence>
<accession>A0A2V1AZ56</accession>
<keyword evidence="7" id="KW-0479">Metal-binding</keyword>